<evidence type="ECO:0000313" key="3">
    <source>
        <dbReference type="Proteomes" id="UP001154282"/>
    </source>
</evidence>
<protein>
    <submittedName>
        <fullName evidence="2">Uncharacterized protein</fullName>
    </submittedName>
</protein>
<keyword evidence="1" id="KW-0812">Transmembrane</keyword>
<evidence type="ECO:0000256" key="1">
    <source>
        <dbReference type="SAM" id="Phobius"/>
    </source>
</evidence>
<dbReference type="Proteomes" id="UP001154282">
    <property type="component" value="Unassembled WGS sequence"/>
</dbReference>
<dbReference type="AlphaFoldDB" id="A0AAV0IWQ3"/>
<keyword evidence="1" id="KW-0472">Membrane</keyword>
<reference evidence="2" key="1">
    <citation type="submission" date="2022-08" db="EMBL/GenBank/DDBJ databases">
        <authorList>
            <person name="Gutierrez-Valencia J."/>
        </authorList>
    </citation>
    <scope>NUCLEOTIDE SEQUENCE</scope>
</reference>
<accession>A0AAV0IWQ3</accession>
<sequence>MADHKLKYGSSEQAGKRQTVNRLWIRNGLGFIGILIIEVVLCFIMT</sequence>
<gene>
    <name evidence="2" type="ORF">LITE_LOCUS11092</name>
</gene>
<feature type="transmembrane region" description="Helical" evidence="1">
    <location>
        <begin position="24"/>
        <end position="44"/>
    </location>
</feature>
<name>A0AAV0IWQ3_9ROSI</name>
<evidence type="ECO:0000313" key="2">
    <source>
        <dbReference type="EMBL" id="CAI0401183.1"/>
    </source>
</evidence>
<organism evidence="2 3">
    <name type="scientific">Linum tenue</name>
    <dbReference type="NCBI Taxonomy" id="586396"/>
    <lineage>
        <taxon>Eukaryota</taxon>
        <taxon>Viridiplantae</taxon>
        <taxon>Streptophyta</taxon>
        <taxon>Embryophyta</taxon>
        <taxon>Tracheophyta</taxon>
        <taxon>Spermatophyta</taxon>
        <taxon>Magnoliopsida</taxon>
        <taxon>eudicotyledons</taxon>
        <taxon>Gunneridae</taxon>
        <taxon>Pentapetalae</taxon>
        <taxon>rosids</taxon>
        <taxon>fabids</taxon>
        <taxon>Malpighiales</taxon>
        <taxon>Linaceae</taxon>
        <taxon>Linum</taxon>
    </lineage>
</organism>
<proteinExistence type="predicted"/>
<comment type="caution">
    <text evidence="2">The sequence shown here is derived from an EMBL/GenBank/DDBJ whole genome shotgun (WGS) entry which is preliminary data.</text>
</comment>
<feature type="non-terminal residue" evidence="2">
    <location>
        <position position="46"/>
    </location>
</feature>
<keyword evidence="1" id="KW-1133">Transmembrane helix</keyword>
<keyword evidence="3" id="KW-1185">Reference proteome</keyword>
<dbReference type="EMBL" id="CAMGYJ010000004">
    <property type="protein sequence ID" value="CAI0401183.1"/>
    <property type="molecule type" value="Genomic_DNA"/>
</dbReference>